<dbReference type="InParanoid" id="A0A1Y2PDP2"/>
<keyword evidence="3" id="KW-1003">Cell membrane</keyword>
<dbReference type="Gene3D" id="1.10.287.1260">
    <property type="match status" value="1"/>
</dbReference>
<dbReference type="RefSeq" id="WP_086030597.1">
    <property type="nucleotide sequence ID" value="NZ_LAPZ01000005.1"/>
</dbReference>
<dbReference type="AlphaFoldDB" id="A0A1Y2PDP2"/>
<evidence type="ECO:0000259" key="8">
    <source>
        <dbReference type="Pfam" id="PF00924"/>
    </source>
</evidence>
<dbReference type="OrthoDB" id="1522493at2"/>
<dbReference type="GO" id="GO:0008381">
    <property type="term" value="F:mechanosensitive monoatomic ion channel activity"/>
    <property type="evidence" value="ECO:0007669"/>
    <property type="project" value="InterPro"/>
</dbReference>
<dbReference type="InterPro" id="IPR006685">
    <property type="entry name" value="MscS_channel_2nd"/>
</dbReference>
<evidence type="ECO:0008006" key="12">
    <source>
        <dbReference type="Google" id="ProtNLM"/>
    </source>
</evidence>
<keyword evidence="11" id="KW-1185">Reference proteome</keyword>
<protein>
    <recommendedName>
        <fullName evidence="12">Mechanosensitive ion channel protein MscS</fullName>
    </recommendedName>
</protein>
<evidence type="ECO:0000256" key="2">
    <source>
        <dbReference type="ARBA" id="ARBA00008017"/>
    </source>
</evidence>
<dbReference type="InterPro" id="IPR010920">
    <property type="entry name" value="LSM_dom_sf"/>
</dbReference>
<dbReference type="Gene3D" id="2.30.30.60">
    <property type="match status" value="1"/>
</dbReference>
<keyword evidence="5 7" id="KW-1133">Transmembrane helix</keyword>
<name>A0A1Y2PDP2_9FLAO</name>
<dbReference type="InterPro" id="IPR023408">
    <property type="entry name" value="MscS_beta-dom_sf"/>
</dbReference>
<evidence type="ECO:0000256" key="6">
    <source>
        <dbReference type="ARBA" id="ARBA00023136"/>
    </source>
</evidence>
<gene>
    <name evidence="10" type="ORF">WH52_08870</name>
</gene>
<dbReference type="GO" id="GO:0005886">
    <property type="term" value="C:plasma membrane"/>
    <property type="evidence" value="ECO:0007669"/>
    <property type="project" value="UniProtKB-SubCell"/>
</dbReference>
<evidence type="ECO:0000256" key="3">
    <source>
        <dbReference type="ARBA" id="ARBA00022475"/>
    </source>
</evidence>
<dbReference type="SUPFAM" id="SSF50182">
    <property type="entry name" value="Sm-like ribonucleoproteins"/>
    <property type="match status" value="1"/>
</dbReference>
<dbReference type="InterPro" id="IPR049278">
    <property type="entry name" value="MS_channel_C"/>
</dbReference>
<accession>A0A1Y2PDP2</accession>
<dbReference type="SUPFAM" id="SSF82861">
    <property type="entry name" value="Mechanosensitive channel protein MscS (YggB), transmembrane region"/>
    <property type="match status" value="1"/>
</dbReference>
<dbReference type="Gene3D" id="3.30.70.100">
    <property type="match status" value="1"/>
</dbReference>
<dbReference type="Pfam" id="PF00924">
    <property type="entry name" value="MS_channel_2nd"/>
    <property type="match status" value="1"/>
</dbReference>
<keyword evidence="6 7" id="KW-0472">Membrane</keyword>
<proteinExistence type="inferred from homology"/>
<feature type="transmembrane region" description="Helical" evidence="7">
    <location>
        <begin position="90"/>
        <end position="109"/>
    </location>
</feature>
<dbReference type="InterPro" id="IPR011066">
    <property type="entry name" value="MscS_channel_C_sf"/>
</dbReference>
<reference evidence="10 11" key="1">
    <citation type="submission" date="2015-03" db="EMBL/GenBank/DDBJ databases">
        <title>Genome sequence of Tenacibaculum sp. S2-2, isolated from intestinal microbiota of sea cucumber, Apostichopus japonicas.</title>
        <authorList>
            <person name="Shao Z."/>
            <person name="Wang L."/>
            <person name="Li X."/>
        </authorList>
    </citation>
    <scope>NUCLEOTIDE SEQUENCE [LARGE SCALE GENOMIC DNA]</scope>
    <source>
        <strain evidence="10 11">S2-2</strain>
    </source>
</reference>
<dbReference type="Pfam" id="PF21082">
    <property type="entry name" value="MS_channel_3rd"/>
    <property type="match status" value="1"/>
</dbReference>
<feature type="domain" description="Mechanosensitive ion channel MscS C-terminal" evidence="9">
    <location>
        <begin position="184"/>
        <end position="269"/>
    </location>
</feature>
<keyword evidence="4 7" id="KW-0812">Transmembrane</keyword>
<comment type="similarity">
    <text evidence="2">Belongs to the MscS (TC 1.A.23) family.</text>
</comment>
<evidence type="ECO:0000256" key="7">
    <source>
        <dbReference type="SAM" id="Phobius"/>
    </source>
</evidence>
<dbReference type="PANTHER" id="PTHR30221">
    <property type="entry name" value="SMALL-CONDUCTANCE MECHANOSENSITIVE CHANNEL"/>
    <property type="match status" value="1"/>
</dbReference>
<evidence type="ECO:0000259" key="9">
    <source>
        <dbReference type="Pfam" id="PF21082"/>
    </source>
</evidence>
<evidence type="ECO:0000313" key="10">
    <source>
        <dbReference type="EMBL" id="OSY88121.1"/>
    </source>
</evidence>
<evidence type="ECO:0000256" key="1">
    <source>
        <dbReference type="ARBA" id="ARBA00004651"/>
    </source>
</evidence>
<evidence type="ECO:0000256" key="5">
    <source>
        <dbReference type="ARBA" id="ARBA00022989"/>
    </source>
</evidence>
<dbReference type="InterPro" id="IPR045275">
    <property type="entry name" value="MscS_archaea/bacteria_type"/>
</dbReference>
<dbReference type="PANTHER" id="PTHR30221:SF1">
    <property type="entry name" value="SMALL-CONDUCTANCE MECHANOSENSITIVE CHANNEL"/>
    <property type="match status" value="1"/>
</dbReference>
<feature type="transmembrane region" description="Helical" evidence="7">
    <location>
        <begin position="22"/>
        <end position="40"/>
    </location>
</feature>
<dbReference type="InterPro" id="IPR011014">
    <property type="entry name" value="MscS_channel_TM-2"/>
</dbReference>
<feature type="transmembrane region" description="Helical" evidence="7">
    <location>
        <begin position="61"/>
        <end position="84"/>
    </location>
</feature>
<dbReference type="SUPFAM" id="SSF82689">
    <property type="entry name" value="Mechanosensitive channel protein MscS (YggB), C-terminal domain"/>
    <property type="match status" value="1"/>
</dbReference>
<evidence type="ECO:0000256" key="4">
    <source>
        <dbReference type="ARBA" id="ARBA00022692"/>
    </source>
</evidence>
<sequence>MEKELDFIKHTLNKWKVDSVEFLPKLFLAMLILLLTYLLAKSIKNISEKFYGKIFKENLEAVRLVNSVLQILIVLFGGFLSLEVLGLESIITKILAGAGIVGIIAGFAFKDIASNAFAGFLLNMQKPFSDGDWVKVDGNFGTINKIGMITTSIKTITGEEVFVPNQLIYNQSFTNYSSYKRRRVVIKTGVSYGDDLETVKEVAIDEVSKIESVINKNNIDFYFTEIGGYSYNFELRFWVRFNKQVDFLSAQNEAIIRIKKRFEQENISIAYPVQTLDFAVKGGVNIFDDVIKVKNS</sequence>
<comment type="caution">
    <text evidence="10">The sequence shown here is derived from an EMBL/GenBank/DDBJ whole genome shotgun (WGS) entry which is preliminary data.</text>
</comment>
<dbReference type="Proteomes" id="UP000194221">
    <property type="component" value="Unassembled WGS sequence"/>
</dbReference>
<feature type="domain" description="Mechanosensitive ion channel MscS" evidence="8">
    <location>
        <begin position="111"/>
        <end position="177"/>
    </location>
</feature>
<organism evidence="10 11">
    <name type="scientific">Tenacibaculum holothuriorum</name>
    <dbReference type="NCBI Taxonomy" id="1635173"/>
    <lineage>
        <taxon>Bacteria</taxon>
        <taxon>Pseudomonadati</taxon>
        <taxon>Bacteroidota</taxon>
        <taxon>Flavobacteriia</taxon>
        <taxon>Flavobacteriales</taxon>
        <taxon>Flavobacteriaceae</taxon>
        <taxon>Tenacibaculum</taxon>
    </lineage>
</organism>
<evidence type="ECO:0000313" key="11">
    <source>
        <dbReference type="Proteomes" id="UP000194221"/>
    </source>
</evidence>
<dbReference type="EMBL" id="LAPZ01000005">
    <property type="protein sequence ID" value="OSY88121.1"/>
    <property type="molecule type" value="Genomic_DNA"/>
</dbReference>
<comment type="subcellular location">
    <subcellularLocation>
        <location evidence="1">Cell membrane</location>
        <topology evidence="1">Multi-pass membrane protein</topology>
    </subcellularLocation>
</comment>